<dbReference type="EMBL" id="JAPEVA010000073">
    <property type="protein sequence ID" value="KAJ4401464.1"/>
    <property type="molecule type" value="Genomic_DNA"/>
</dbReference>
<protein>
    <submittedName>
        <fullName evidence="1">Uncharacterized protein</fullName>
    </submittedName>
</protein>
<dbReference type="Proteomes" id="UP001140510">
    <property type="component" value="Unassembled WGS sequence"/>
</dbReference>
<dbReference type="PANTHER" id="PTHR40788">
    <property type="entry name" value="CLR5 DOMAIN-CONTAINING PROTEIN-RELATED"/>
    <property type="match status" value="1"/>
</dbReference>
<dbReference type="AlphaFoldDB" id="A0A9W8Z9X4"/>
<name>A0A9W8Z9X4_9PLEO</name>
<comment type="caution">
    <text evidence="1">The sequence shown here is derived from an EMBL/GenBank/DDBJ whole genome shotgun (WGS) entry which is preliminary data.</text>
</comment>
<accession>A0A9W8Z9X4</accession>
<organism evidence="1 2">
    <name type="scientific">Didymella pomorum</name>
    <dbReference type="NCBI Taxonomy" id="749634"/>
    <lineage>
        <taxon>Eukaryota</taxon>
        <taxon>Fungi</taxon>
        <taxon>Dikarya</taxon>
        <taxon>Ascomycota</taxon>
        <taxon>Pezizomycotina</taxon>
        <taxon>Dothideomycetes</taxon>
        <taxon>Pleosporomycetidae</taxon>
        <taxon>Pleosporales</taxon>
        <taxon>Pleosporineae</taxon>
        <taxon>Didymellaceae</taxon>
        <taxon>Didymella</taxon>
    </lineage>
</organism>
<dbReference type="OrthoDB" id="2922289at2759"/>
<proteinExistence type="predicted"/>
<evidence type="ECO:0000313" key="1">
    <source>
        <dbReference type="EMBL" id="KAJ4401464.1"/>
    </source>
</evidence>
<reference evidence="1" key="1">
    <citation type="submission" date="2022-10" db="EMBL/GenBank/DDBJ databases">
        <title>Tapping the CABI collections for fungal endophytes: first genome assemblies for Collariella, Neodidymelliopsis, Ascochyta clinopodiicola, Didymella pomorum, Didymosphaeria variabile, Neocosmospora piperis and Neocucurbitaria cava.</title>
        <authorList>
            <person name="Hill R."/>
        </authorList>
    </citation>
    <scope>NUCLEOTIDE SEQUENCE</scope>
    <source>
        <strain evidence="1">IMI 355091</strain>
    </source>
</reference>
<dbReference type="PANTHER" id="PTHR40788:SF1">
    <property type="entry name" value="IPA PROTEIN"/>
    <property type="match status" value="1"/>
</dbReference>
<sequence>MYQEHGDRISAGATMPKPVNDAVAVFEALLTARIYERHMYLQSSVLAQHPQFQHLYTRGRAKLTGANRTYIAIFRPKTKGSHLADPDLYRLDRLWWILNELLLSPTGLQYRHSLLLALLDDYARDTKNKKVALIPASHWTAPGYLAQLKAKREQVLANMSKPMKPKNGDGFLPLPSTAVPSVQSCDLAAAKTKHKTNGVAVELAELEIENNPIEELPATAAVQLRDTRSLPTFEAMFPTVGAERQRTIKWTAFVDGMADAGFESRDVGGSMIPFEPHSGTEEAVPAGRIVFHQPHPETKIATVVLQGMGKRLSKWFGWVQETFVLAKE</sequence>
<evidence type="ECO:0000313" key="2">
    <source>
        <dbReference type="Proteomes" id="UP001140510"/>
    </source>
</evidence>
<gene>
    <name evidence="1" type="ORF">N0V91_007898</name>
</gene>
<keyword evidence="2" id="KW-1185">Reference proteome</keyword>